<protein>
    <submittedName>
        <fullName evidence="2">Uncharacterized protein</fullName>
    </submittedName>
</protein>
<keyword evidence="1" id="KW-0812">Transmembrane</keyword>
<dbReference type="Proteomes" id="UP001497623">
    <property type="component" value="Unassembled WGS sequence"/>
</dbReference>
<proteinExistence type="predicted"/>
<keyword evidence="1" id="KW-1133">Transmembrane helix</keyword>
<evidence type="ECO:0000313" key="2">
    <source>
        <dbReference type="EMBL" id="CAL4145692.1"/>
    </source>
</evidence>
<comment type="caution">
    <text evidence="2">The sequence shown here is derived from an EMBL/GenBank/DDBJ whole genome shotgun (WGS) entry which is preliminary data.</text>
</comment>
<dbReference type="EMBL" id="CAXKWB010035027">
    <property type="protein sequence ID" value="CAL4145692.1"/>
    <property type="molecule type" value="Genomic_DNA"/>
</dbReference>
<organism evidence="2 3">
    <name type="scientific">Meganyctiphanes norvegica</name>
    <name type="common">Northern krill</name>
    <name type="synonym">Thysanopoda norvegica</name>
    <dbReference type="NCBI Taxonomy" id="48144"/>
    <lineage>
        <taxon>Eukaryota</taxon>
        <taxon>Metazoa</taxon>
        <taxon>Ecdysozoa</taxon>
        <taxon>Arthropoda</taxon>
        <taxon>Crustacea</taxon>
        <taxon>Multicrustacea</taxon>
        <taxon>Malacostraca</taxon>
        <taxon>Eumalacostraca</taxon>
        <taxon>Eucarida</taxon>
        <taxon>Euphausiacea</taxon>
        <taxon>Euphausiidae</taxon>
        <taxon>Meganyctiphanes</taxon>
    </lineage>
</organism>
<evidence type="ECO:0000313" key="3">
    <source>
        <dbReference type="Proteomes" id="UP001497623"/>
    </source>
</evidence>
<accession>A0AAV2RXI5</accession>
<reference evidence="2 3" key="1">
    <citation type="submission" date="2024-05" db="EMBL/GenBank/DDBJ databases">
        <authorList>
            <person name="Wallberg A."/>
        </authorList>
    </citation>
    <scope>NUCLEOTIDE SEQUENCE [LARGE SCALE GENOMIC DNA]</scope>
</reference>
<sequence length="108" mass="11771">MIAGSPFSHNTSAVASYRTALNVTPHSSFSTIRQDRSSSHIINNIWSRIRNPFRRHAILEITSPRSSPERSTHSKSYPSHCVIGGSLIVTGTIVLIASVICLALVDNT</sequence>
<keyword evidence="3" id="KW-1185">Reference proteome</keyword>
<name>A0AAV2RXI5_MEGNR</name>
<gene>
    <name evidence="2" type="ORF">MNOR_LOCUS29761</name>
</gene>
<keyword evidence="1" id="KW-0472">Membrane</keyword>
<feature type="transmembrane region" description="Helical" evidence="1">
    <location>
        <begin position="81"/>
        <end position="105"/>
    </location>
</feature>
<feature type="non-terminal residue" evidence="2">
    <location>
        <position position="108"/>
    </location>
</feature>
<dbReference type="AlphaFoldDB" id="A0AAV2RXI5"/>
<evidence type="ECO:0000256" key="1">
    <source>
        <dbReference type="SAM" id="Phobius"/>
    </source>
</evidence>